<name>A0A0C3NQU8_PHLG1</name>
<keyword evidence="3" id="KW-1185">Reference proteome</keyword>
<evidence type="ECO:0000313" key="2">
    <source>
        <dbReference type="EMBL" id="KIP07554.1"/>
    </source>
</evidence>
<feature type="non-terminal residue" evidence="2">
    <location>
        <position position="226"/>
    </location>
</feature>
<accession>A0A0C3NQU8</accession>
<dbReference type="AlphaFoldDB" id="A0A0C3NQU8"/>
<dbReference type="OrthoDB" id="8954335at2759"/>
<proteinExistence type="predicted"/>
<protein>
    <recommendedName>
        <fullName evidence="1">G domain-containing protein</fullName>
    </recommendedName>
</protein>
<dbReference type="GO" id="GO:0005525">
    <property type="term" value="F:GTP binding"/>
    <property type="evidence" value="ECO:0007669"/>
    <property type="project" value="InterPro"/>
</dbReference>
<sequence length="226" mass="24523">LIGPTGAGKSTFANKLSGSNFETEGVVSCTQDIHLAPPFLLDGRKVTLVDTPGLDDTFKPTTEIFGLIVEFLKATFEKGTKVDGILYFHPITDVRIGGMARANFRRFRKLCGAQTLQNVTIVTTRWDDVARDVGACRQEALAAQEAAFKPALDDGARLVAHDGSVPSAHRILREALRTPPQPLSVQREMVEEGKVLIDTAVGQDLAAGLSEKEAMHRAGLEEVRQE</sequence>
<evidence type="ECO:0000259" key="1">
    <source>
        <dbReference type="Pfam" id="PF01926"/>
    </source>
</evidence>
<feature type="domain" description="G" evidence="1">
    <location>
        <begin position="1"/>
        <end position="88"/>
    </location>
</feature>
<dbReference type="HOGENOM" id="CLU_018003_2_0_1"/>
<dbReference type="InterPro" id="IPR006073">
    <property type="entry name" value="GTP-bd"/>
</dbReference>
<organism evidence="2 3">
    <name type="scientific">Phlebiopsis gigantea (strain 11061_1 CR5-6)</name>
    <name type="common">White-rot fungus</name>
    <name type="synonym">Peniophora gigantea</name>
    <dbReference type="NCBI Taxonomy" id="745531"/>
    <lineage>
        <taxon>Eukaryota</taxon>
        <taxon>Fungi</taxon>
        <taxon>Dikarya</taxon>
        <taxon>Basidiomycota</taxon>
        <taxon>Agaricomycotina</taxon>
        <taxon>Agaricomycetes</taxon>
        <taxon>Polyporales</taxon>
        <taxon>Phanerochaetaceae</taxon>
        <taxon>Phlebiopsis</taxon>
    </lineage>
</organism>
<reference evidence="2 3" key="1">
    <citation type="journal article" date="2014" name="PLoS Genet.">
        <title>Analysis of the Phlebiopsis gigantea genome, transcriptome and secretome provides insight into its pioneer colonization strategies of wood.</title>
        <authorList>
            <person name="Hori C."/>
            <person name="Ishida T."/>
            <person name="Igarashi K."/>
            <person name="Samejima M."/>
            <person name="Suzuki H."/>
            <person name="Master E."/>
            <person name="Ferreira P."/>
            <person name="Ruiz-Duenas F.J."/>
            <person name="Held B."/>
            <person name="Canessa P."/>
            <person name="Larrondo L.F."/>
            <person name="Schmoll M."/>
            <person name="Druzhinina I.S."/>
            <person name="Kubicek C.P."/>
            <person name="Gaskell J.A."/>
            <person name="Kersten P."/>
            <person name="St John F."/>
            <person name="Glasner J."/>
            <person name="Sabat G."/>
            <person name="Splinter BonDurant S."/>
            <person name="Syed K."/>
            <person name="Yadav J."/>
            <person name="Mgbeahuruike A.C."/>
            <person name="Kovalchuk A."/>
            <person name="Asiegbu F.O."/>
            <person name="Lackner G."/>
            <person name="Hoffmeister D."/>
            <person name="Rencoret J."/>
            <person name="Gutierrez A."/>
            <person name="Sun H."/>
            <person name="Lindquist E."/>
            <person name="Barry K."/>
            <person name="Riley R."/>
            <person name="Grigoriev I.V."/>
            <person name="Henrissat B."/>
            <person name="Kues U."/>
            <person name="Berka R.M."/>
            <person name="Martinez A.T."/>
            <person name="Covert S.F."/>
            <person name="Blanchette R.A."/>
            <person name="Cullen D."/>
        </authorList>
    </citation>
    <scope>NUCLEOTIDE SEQUENCE [LARGE SCALE GENOMIC DNA]</scope>
    <source>
        <strain evidence="2 3">11061_1 CR5-6</strain>
    </source>
</reference>
<evidence type="ECO:0000313" key="3">
    <source>
        <dbReference type="Proteomes" id="UP000053257"/>
    </source>
</evidence>
<dbReference type="Pfam" id="PF01926">
    <property type="entry name" value="MMR_HSR1"/>
    <property type="match status" value="1"/>
</dbReference>
<feature type="non-terminal residue" evidence="2">
    <location>
        <position position="1"/>
    </location>
</feature>
<dbReference type="InterPro" id="IPR027417">
    <property type="entry name" value="P-loop_NTPase"/>
</dbReference>
<dbReference type="EMBL" id="KN840495">
    <property type="protein sequence ID" value="KIP07554.1"/>
    <property type="molecule type" value="Genomic_DNA"/>
</dbReference>
<gene>
    <name evidence="2" type="ORF">PHLGIDRAFT_53433</name>
</gene>
<dbReference type="Proteomes" id="UP000053257">
    <property type="component" value="Unassembled WGS sequence"/>
</dbReference>
<dbReference type="Gene3D" id="3.40.50.300">
    <property type="entry name" value="P-loop containing nucleotide triphosphate hydrolases"/>
    <property type="match status" value="1"/>
</dbReference>
<dbReference type="SUPFAM" id="SSF52540">
    <property type="entry name" value="P-loop containing nucleoside triphosphate hydrolases"/>
    <property type="match status" value="1"/>
</dbReference>